<dbReference type="Proteomes" id="UP000008311">
    <property type="component" value="Unassembled WGS sequence"/>
</dbReference>
<comment type="similarity">
    <text evidence="1">Belongs to the UPF0047 family.</text>
</comment>
<keyword evidence="3" id="KW-1185">Reference proteome</keyword>
<reference evidence="3" key="1">
    <citation type="journal article" date="2010" name="Nat. Biotechnol.">
        <title>Draft genome sequence of the oilseed species Ricinus communis.</title>
        <authorList>
            <person name="Chan A.P."/>
            <person name="Crabtree J."/>
            <person name="Zhao Q."/>
            <person name="Lorenzi H."/>
            <person name="Orvis J."/>
            <person name="Puiu D."/>
            <person name="Melake-Berhan A."/>
            <person name="Jones K.M."/>
            <person name="Redman J."/>
            <person name="Chen G."/>
            <person name="Cahoon E.B."/>
            <person name="Gedil M."/>
            <person name="Stanke M."/>
            <person name="Haas B.J."/>
            <person name="Wortman J.R."/>
            <person name="Fraser-Liggett C.M."/>
            <person name="Ravel J."/>
            <person name="Rabinowicz P.D."/>
        </authorList>
    </citation>
    <scope>NUCLEOTIDE SEQUENCE [LARGE SCALE GENOMIC DNA]</scope>
    <source>
        <strain evidence="3">cv. Hale</strain>
    </source>
</reference>
<organism evidence="2 3">
    <name type="scientific">Ricinus communis</name>
    <name type="common">Castor bean</name>
    <dbReference type="NCBI Taxonomy" id="3988"/>
    <lineage>
        <taxon>Eukaryota</taxon>
        <taxon>Viridiplantae</taxon>
        <taxon>Streptophyta</taxon>
        <taxon>Embryophyta</taxon>
        <taxon>Tracheophyta</taxon>
        <taxon>Spermatophyta</taxon>
        <taxon>Magnoliopsida</taxon>
        <taxon>eudicotyledons</taxon>
        <taxon>Gunneridae</taxon>
        <taxon>Pentapetalae</taxon>
        <taxon>rosids</taxon>
        <taxon>fabids</taxon>
        <taxon>Malpighiales</taxon>
        <taxon>Euphorbiaceae</taxon>
        <taxon>Acalyphoideae</taxon>
        <taxon>Acalypheae</taxon>
        <taxon>Ricinus</taxon>
    </lineage>
</organism>
<evidence type="ECO:0000313" key="3">
    <source>
        <dbReference type="Proteomes" id="UP000008311"/>
    </source>
</evidence>
<dbReference type="PANTHER" id="PTHR30615">
    <property type="entry name" value="UNCHARACTERIZED PROTEIN YJBQ-RELATED"/>
    <property type="match status" value="1"/>
</dbReference>
<dbReference type="InterPro" id="IPR001602">
    <property type="entry name" value="UPF0047_YjbQ-like"/>
</dbReference>
<dbReference type="AlphaFoldDB" id="B9T8P3"/>
<name>B9T8P3_RICCO</name>
<dbReference type="SUPFAM" id="SSF111038">
    <property type="entry name" value="YjbQ-like"/>
    <property type="match status" value="1"/>
</dbReference>
<dbReference type="InterPro" id="IPR035917">
    <property type="entry name" value="YjbQ-like_sf"/>
</dbReference>
<sequence>MPAHVRTALTQTSLSIPVLQGRVALGQWQGVFLFEHRHLPARRRVLMHVMGE</sequence>
<evidence type="ECO:0000313" key="2">
    <source>
        <dbReference type="EMBL" id="EEF27773.1"/>
    </source>
</evidence>
<dbReference type="Gene3D" id="2.60.120.460">
    <property type="entry name" value="YjbQ-like"/>
    <property type="match status" value="1"/>
</dbReference>
<evidence type="ECO:0000256" key="1">
    <source>
        <dbReference type="ARBA" id="ARBA00005534"/>
    </source>
</evidence>
<protein>
    <recommendedName>
        <fullName evidence="4">Secondary thiamine-phosphate synthase enzyme</fullName>
    </recommendedName>
</protein>
<dbReference type="PANTHER" id="PTHR30615:SF8">
    <property type="entry name" value="UPF0047 PROTEIN C4A8.02C"/>
    <property type="match status" value="1"/>
</dbReference>
<dbReference type="InParanoid" id="B9T8P3"/>
<dbReference type="Pfam" id="PF01894">
    <property type="entry name" value="YjbQ"/>
    <property type="match status" value="1"/>
</dbReference>
<proteinExistence type="inferred from homology"/>
<evidence type="ECO:0008006" key="4">
    <source>
        <dbReference type="Google" id="ProtNLM"/>
    </source>
</evidence>
<dbReference type="STRING" id="3988.B9T8P3"/>
<dbReference type="EMBL" id="EQ975140">
    <property type="protein sequence ID" value="EEF27773.1"/>
    <property type="molecule type" value="Genomic_DNA"/>
</dbReference>
<accession>B9T8P3</accession>
<gene>
    <name evidence="2" type="ORF">RCOM_0082920</name>
</gene>